<feature type="repeat" description="TNFR-Cys" evidence="9">
    <location>
        <begin position="118"/>
        <end position="158"/>
    </location>
</feature>
<dbReference type="PROSITE" id="PS00652">
    <property type="entry name" value="TNFR_NGFR_1"/>
    <property type="match status" value="2"/>
</dbReference>
<dbReference type="Proteomes" id="UP000824782">
    <property type="component" value="Unassembled WGS sequence"/>
</dbReference>
<feature type="disulfide bond" evidence="9">
    <location>
        <begin position="98"/>
        <end position="116"/>
    </location>
</feature>
<evidence type="ECO:0000256" key="8">
    <source>
        <dbReference type="ARBA" id="ARBA00023180"/>
    </source>
</evidence>
<evidence type="ECO:0000256" key="7">
    <source>
        <dbReference type="ARBA" id="ARBA00023170"/>
    </source>
</evidence>
<evidence type="ECO:0000256" key="9">
    <source>
        <dbReference type="PROSITE-ProRule" id="PRU00206"/>
    </source>
</evidence>
<sequence>MYENFVRFHQPPWSRTRCHPHRSVSKSPRHRAGLDQSRFPLPSFQLAPPICLSPGMMAHFCHLFWILLIVKLDLVKSSNCSEGEFEDEQGNCIPCKQCGPGYELSEDCGSGRKSQCLPCRPGRYKEDRGYHHCPRCLNCAVINRSLKVNCTLTSNAICGDCLPGYYSKTQIGGYRELECFPCTAHTPRTESQCYPRPGQPSSTTAPPRDPVLLVAVIMVALSLVLVTVVTFSVICCGRFLKSQFQRAFRRSQDFEGQPGRVDERRREMVHPSHREQQVPPCCFGSTAISEKIKAGPPEEVHVISKSVTSTTSTVSTALSSLPPSVELCAIPPPPVKPHYARSISETQPLIRNSGCSDCFSGCAPTSEPNQGLVEPPPTQTHSCASEKQHWSHAPVECTELDLENFSSESANQTHLRIAKSPQKGLRTHTCSCNTPAGSSTSSQDETGDDLVARLNSASLGLPISQIPDSLLVLLAHKLDITTPGVKDFRDIGVALGVPPNLLDHMPGFRALHDHLSSNISCTLLHLVQTLQRLQRRDALALICSHFSQ</sequence>
<keyword evidence="14" id="KW-1185">Reference proteome</keyword>
<dbReference type="GO" id="GO:0043123">
    <property type="term" value="P:positive regulation of canonical NF-kappaB signal transduction"/>
    <property type="evidence" value="ECO:0007669"/>
    <property type="project" value="InterPro"/>
</dbReference>
<dbReference type="GO" id="GO:0005886">
    <property type="term" value="C:plasma membrane"/>
    <property type="evidence" value="ECO:0007669"/>
    <property type="project" value="TreeGrafter"/>
</dbReference>
<accession>A0AAV7A2U0</accession>
<feature type="domain" description="TNFR-Cys" evidence="12">
    <location>
        <begin position="118"/>
        <end position="158"/>
    </location>
</feature>
<keyword evidence="8" id="KW-0325">Glycoprotein</keyword>
<comment type="subcellular location">
    <subcellularLocation>
        <location evidence="1">Membrane</location>
        <topology evidence="1">Single-pass membrane protein</topology>
    </subcellularLocation>
</comment>
<dbReference type="AlphaFoldDB" id="A0AAV7A2U0"/>
<evidence type="ECO:0000256" key="3">
    <source>
        <dbReference type="ARBA" id="ARBA00022737"/>
    </source>
</evidence>
<keyword evidence="2 11" id="KW-0812">Transmembrane</keyword>
<feature type="disulfide bond" evidence="9">
    <location>
        <begin position="95"/>
        <end position="108"/>
    </location>
</feature>
<dbReference type="PANTHER" id="PTHR12120:SF8">
    <property type="entry name" value="TUMOR NECROSIS FACTOR RECEPTOR SUPERFAMILY MEMBER 27"/>
    <property type="match status" value="1"/>
</dbReference>
<feature type="transmembrane region" description="Helical" evidence="11">
    <location>
        <begin position="211"/>
        <end position="240"/>
    </location>
</feature>
<comment type="caution">
    <text evidence="9">Lacks conserved residue(s) required for the propagation of feature annotation.</text>
</comment>
<evidence type="ECO:0000256" key="6">
    <source>
        <dbReference type="ARBA" id="ARBA00023157"/>
    </source>
</evidence>
<evidence type="ECO:0000256" key="1">
    <source>
        <dbReference type="ARBA" id="ARBA00004167"/>
    </source>
</evidence>
<organism evidence="13 14">
    <name type="scientific">Engystomops pustulosus</name>
    <name type="common">Tungara frog</name>
    <name type="synonym">Physalaemus pustulosus</name>
    <dbReference type="NCBI Taxonomy" id="76066"/>
    <lineage>
        <taxon>Eukaryota</taxon>
        <taxon>Metazoa</taxon>
        <taxon>Chordata</taxon>
        <taxon>Craniata</taxon>
        <taxon>Vertebrata</taxon>
        <taxon>Euteleostomi</taxon>
        <taxon>Amphibia</taxon>
        <taxon>Batrachia</taxon>
        <taxon>Anura</taxon>
        <taxon>Neobatrachia</taxon>
        <taxon>Hyloidea</taxon>
        <taxon>Leptodactylidae</taxon>
        <taxon>Leiuperinae</taxon>
        <taxon>Engystomops</taxon>
    </lineage>
</organism>
<dbReference type="SMART" id="SM00208">
    <property type="entry name" value="TNFR"/>
    <property type="match status" value="2"/>
</dbReference>
<protein>
    <recommendedName>
        <fullName evidence="12">TNFR-Cys domain-containing protein</fullName>
    </recommendedName>
</protein>
<comment type="caution">
    <text evidence="13">The sequence shown here is derived from an EMBL/GenBank/DDBJ whole genome shotgun (WGS) entry which is preliminary data.</text>
</comment>
<keyword evidence="6 9" id="KW-1015">Disulfide bond</keyword>
<dbReference type="PROSITE" id="PS50050">
    <property type="entry name" value="TNFR_NGFR_2"/>
    <property type="match status" value="2"/>
</dbReference>
<feature type="compositionally biased region" description="Polar residues" evidence="10">
    <location>
        <begin position="428"/>
        <end position="444"/>
    </location>
</feature>
<dbReference type="PANTHER" id="PTHR12120">
    <property type="entry name" value="TNFR-CYS DOMAIN-CONTAINING PROTEIN"/>
    <property type="match status" value="1"/>
</dbReference>
<evidence type="ECO:0000313" key="13">
    <source>
        <dbReference type="EMBL" id="KAG8554087.1"/>
    </source>
</evidence>
<keyword evidence="4 11" id="KW-1133">Transmembrane helix</keyword>
<evidence type="ECO:0000256" key="2">
    <source>
        <dbReference type="ARBA" id="ARBA00022692"/>
    </source>
</evidence>
<feature type="repeat" description="TNFR-Cys" evidence="9">
    <location>
        <begin position="79"/>
        <end position="116"/>
    </location>
</feature>
<keyword evidence="3" id="KW-0677">Repeat</keyword>
<evidence type="ECO:0000256" key="11">
    <source>
        <dbReference type="SAM" id="Phobius"/>
    </source>
</evidence>
<dbReference type="EMBL" id="WNYA01000010">
    <property type="protein sequence ID" value="KAG8554087.1"/>
    <property type="molecule type" value="Genomic_DNA"/>
</dbReference>
<feature type="region of interest" description="Disordered" evidence="10">
    <location>
        <begin position="418"/>
        <end position="446"/>
    </location>
</feature>
<evidence type="ECO:0000313" key="14">
    <source>
        <dbReference type="Proteomes" id="UP000824782"/>
    </source>
</evidence>
<dbReference type="GO" id="GO:0046330">
    <property type="term" value="P:positive regulation of JNK cascade"/>
    <property type="evidence" value="ECO:0007669"/>
    <property type="project" value="InterPro"/>
</dbReference>
<dbReference type="Gene3D" id="2.10.50.10">
    <property type="entry name" value="Tumor Necrosis Factor Receptor, subunit A, domain 2"/>
    <property type="match status" value="2"/>
</dbReference>
<feature type="domain" description="TNFR-Cys" evidence="12">
    <location>
        <begin position="79"/>
        <end position="116"/>
    </location>
</feature>
<reference evidence="13" key="1">
    <citation type="thesis" date="2020" institute="ProQuest LLC" country="789 East Eisenhower Parkway, Ann Arbor, MI, USA">
        <title>Comparative Genomics and Chromosome Evolution.</title>
        <authorList>
            <person name="Mudd A.B."/>
        </authorList>
    </citation>
    <scope>NUCLEOTIDE SEQUENCE</scope>
    <source>
        <strain evidence="13">237g6f4</strain>
        <tissue evidence="13">Blood</tissue>
    </source>
</reference>
<keyword evidence="7" id="KW-0675">Receptor</keyword>
<evidence type="ECO:0000256" key="5">
    <source>
        <dbReference type="ARBA" id="ARBA00023136"/>
    </source>
</evidence>
<dbReference type="GO" id="GO:0038023">
    <property type="term" value="F:signaling receptor activity"/>
    <property type="evidence" value="ECO:0007669"/>
    <property type="project" value="InterPro"/>
</dbReference>
<evidence type="ECO:0000256" key="10">
    <source>
        <dbReference type="SAM" id="MobiDB-lite"/>
    </source>
</evidence>
<evidence type="ECO:0000256" key="4">
    <source>
        <dbReference type="ARBA" id="ARBA00022989"/>
    </source>
</evidence>
<dbReference type="SUPFAM" id="SSF57586">
    <property type="entry name" value="TNF receptor-like"/>
    <property type="match status" value="1"/>
</dbReference>
<dbReference type="InterPro" id="IPR001368">
    <property type="entry name" value="TNFR/NGFR_Cys_rich_reg"/>
</dbReference>
<dbReference type="InterPro" id="IPR047526">
    <property type="entry name" value="TNR19/27/EDAR"/>
</dbReference>
<name>A0AAV7A2U0_ENGPU</name>
<proteinExistence type="predicted"/>
<evidence type="ECO:0000259" key="12">
    <source>
        <dbReference type="PROSITE" id="PS50050"/>
    </source>
</evidence>
<keyword evidence="5 11" id="KW-0472">Membrane</keyword>
<gene>
    <name evidence="13" type="ORF">GDO81_003655</name>
</gene>